<evidence type="ECO:0000313" key="2">
    <source>
        <dbReference type="Proteomes" id="UP001318040"/>
    </source>
</evidence>
<dbReference type="AlphaFoldDB" id="A0AAJ7X3J3"/>
<reference evidence="3" key="1">
    <citation type="submission" date="2025-08" db="UniProtKB">
        <authorList>
            <consortium name="RefSeq"/>
        </authorList>
    </citation>
    <scope>IDENTIFICATION</scope>
    <source>
        <tissue evidence="3">Sperm</tissue>
    </source>
</reference>
<evidence type="ECO:0000313" key="3">
    <source>
        <dbReference type="RefSeq" id="XP_032820204.1"/>
    </source>
</evidence>
<sequence>MRACVATGRSAHQGSESGVSEPSVPDIAMAASTLSRMSLSEMDWPDGKDKQEPSGCPDLYDFSSSVVHVSLASAESGAATPAKYSDPAMPDLHSCHGGNRGRIGATGGGSGGGATAASRAAACVDPAAGHPAAGAAAAAAAGGLLSCRPHGRLAQEGAAAGAVPPMQEPHSSRASALGLPHLEYDLVQHVGTQVNGASARRPAEPELIEGCPLPQPQGDAAEGGAAAPPERPADNASQNSSQCQQPRVLLQDHFRIVIHEGRQSSPTEGRETPIRKSAL</sequence>
<name>A0AAJ7X3J3_PETMA</name>
<feature type="region of interest" description="Disordered" evidence="1">
    <location>
        <begin position="1"/>
        <end position="26"/>
    </location>
</feature>
<feature type="region of interest" description="Disordered" evidence="1">
    <location>
        <begin position="207"/>
        <end position="279"/>
    </location>
</feature>
<protein>
    <submittedName>
        <fullName evidence="3">Motor neuron and pancreas homeobox protein 1-like</fullName>
    </submittedName>
</protein>
<feature type="region of interest" description="Disordered" evidence="1">
    <location>
        <begin position="38"/>
        <end position="59"/>
    </location>
</feature>
<feature type="compositionally biased region" description="Low complexity" evidence="1">
    <location>
        <begin position="216"/>
        <end position="228"/>
    </location>
</feature>
<feature type="region of interest" description="Disordered" evidence="1">
    <location>
        <begin position="90"/>
        <end position="115"/>
    </location>
</feature>
<gene>
    <name evidence="3" type="primary">LOC116947965</name>
</gene>
<proteinExistence type="predicted"/>
<dbReference type="RefSeq" id="XP_032820204.1">
    <property type="nucleotide sequence ID" value="XM_032964313.1"/>
</dbReference>
<accession>A0AAJ7X3J3</accession>
<feature type="compositionally biased region" description="Gly residues" evidence="1">
    <location>
        <begin position="98"/>
        <end position="114"/>
    </location>
</feature>
<keyword evidence="2" id="KW-1185">Reference proteome</keyword>
<dbReference type="Proteomes" id="UP001318040">
    <property type="component" value="Chromosome 31"/>
</dbReference>
<feature type="compositionally biased region" description="Polar residues" evidence="1">
    <location>
        <begin position="10"/>
        <end position="20"/>
    </location>
</feature>
<evidence type="ECO:0000256" key="1">
    <source>
        <dbReference type="SAM" id="MobiDB-lite"/>
    </source>
</evidence>
<dbReference type="KEGG" id="pmrn:116947965"/>
<feature type="compositionally biased region" description="Polar residues" evidence="1">
    <location>
        <begin position="235"/>
        <end position="245"/>
    </location>
</feature>
<organism evidence="2 3">
    <name type="scientific">Petromyzon marinus</name>
    <name type="common">Sea lamprey</name>
    <dbReference type="NCBI Taxonomy" id="7757"/>
    <lineage>
        <taxon>Eukaryota</taxon>
        <taxon>Metazoa</taxon>
        <taxon>Chordata</taxon>
        <taxon>Craniata</taxon>
        <taxon>Vertebrata</taxon>
        <taxon>Cyclostomata</taxon>
        <taxon>Hyperoartia</taxon>
        <taxon>Petromyzontiformes</taxon>
        <taxon>Petromyzontidae</taxon>
        <taxon>Petromyzon</taxon>
    </lineage>
</organism>
<feature type="compositionally biased region" description="Basic and acidic residues" evidence="1">
    <location>
        <begin position="250"/>
        <end position="279"/>
    </location>
</feature>